<proteinExistence type="predicted"/>
<evidence type="ECO:0000313" key="4">
    <source>
        <dbReference type="EMBL" id="AZZ52205.1"/>
    </source>
</evidence>
<dbReference type="RefSeq" id="WP_123446091.1">
    <property type="nucleotide sequence ID" value="NZ_CP028137.1"/>
</dbReference>
<evidence type="ECO:0000313" key="5">
    <source>
        <dbReference type="Proteomes" id="UP000285317"/>
    </source>
</evidence>
<keyword evidence="2" id="KW-0732">Signal</keyword>
<accession>A0A3Q9USI3</accession>
<evidence type="ECO:0000259" key="3">
    <source>
        <dbReference type="Pfam" id="PF14344"/>
    </source>
</evidence>
<keyword evidence="1" id="KW-1133">Transmembrane helix</keyword>
<dbReference type="KEGG" id="rfs:C1I64_09165"/>
<feature type="transmembrane region" description="Helical" evidence="1">
    <location>
        <begin position="268"/>
        <end position="289"/>
    </location>
</feature>
<dbReference type="AlphaFoldDB" id="A0A3Q9USI3"/>
<gene>
    <name evidence="4" type="ORF">C1I64_09165</name>
</gene>
<dbReference type="EMBL" id="CP028137">
    <property type="protein sequence ID" value="AZZ52205.1"/>
    <property type="molecule type" value="Genomic_DNA"/>
</dbReference>
<sequence>MNPIRPLRLARAALALAAVSALAALGAAPASAAEAPPATGWVRVAHLSPDTKSVDVTLTALGGGGASFELDGVAYGAVSPYWTLQPGTYVVAMVPSDAPEGTAPVIEQSVDVSAGTPLTVAALGRNAVLRTTVFTDDLTPPADGQARVRVVQASTTASQVDVATTTGTLLATGAAQGTATGYTSVPAGPWSLDLSAGAVTAKADLDLAPGSVASLFVLDDASNGLVVSPVLDSAAIGDLPTGGIQTGGGATAVHVASTTSAAAPLVDGLLGVLSVLGVFAAVAGALALIARRSSVGTGRAS</sequence>
<reference evidence="4 5" key="1">
    <citation type="submission" date="2018-03" db="EMBL/GenBank/DDBJ databases">
        <title>Bacteriophage NCPPB3778 and a type I-E CRISPR drive the evolution of the US Biological Select Agent, Rathayibacter toxicus.</title>
        <authorList>
            <person name="Davis E.W.II."/>
            <person name="Tabima J.F."/>
            <person name="Weisberg A.J."/>
            <person name="Dantas Lopes L."/>
            <person name="Wiseman M.S."/>
            <person name="Wiseman M.S."/>
            <person name="Pupko T."/>
            <person name="Belcher M.S."/>
            <person name="Sechler A.J."/>
            <person name="Tancos M.A."/>
            <person name="Schroeder B.K."/>
            <person name="Murray T.D."/>
            <person name="Luster D.G."/>
            <person name="Schneider W.L."/>
            <person name="Rogers E."/>
            <person name="Andreote F.D."/>
            <person name="Grunwald N.J."/>
            <person name="Putnam M.L."/>
            <person name="Chang J.H."/>
        </authorList>
    </citation>
    <scope>NUCLEOTIDE SEQUENCE [LARGE SCALE GENOMIC DNA]</scope>
    <source>
        <strain evidence="4 5">DSM 15932</strain>
    </source>
</reference>
<feature type="signal peptide" evidence="2">
    <location>
        <begin position="1"/>
        <end position="32"/>
    </location>
</feature>
<evidence type="ECO:0000256" key="1">
    <source>
        <dbReference type="SAM" id="Phobius"/>
    </source>
</evidence>
<organism evidence="4 5">
    <name type="scientific">Rathayibacter festucae DSM 15932</name>
    <dbReference type="NCBI Taxonomy" id="1328866"/>
    <lineage>
        <taxon>Bacteria</taxon>
        <taxon>Bacillati</taxon>
        <taxon>Actinomycetota</taxon>
        <taxon>Actinomycetes</taxon>
        <taxon>Micrococcales</taxon>
        <taxon>Microbacteriaceae</taxon>
        <taxon>Rathayibacter</taxon>
    </lineage>
</organism>
<dbReference type="Proteomes" id="UP000285317">
    <property type="component" value="Chromosome"/>
</dbReference>
<evidence type="ECO:0000256" key="2">
    <source>
        <dbReference type="SAM" id="SignalP"/>
    </source>
</evidence>
<keyword evidence="1" id="KW-0812">Transmembrane</keyword>
<keyword evidence="1" id="KW-0472">Membrane</keyword>
<name>A0A3Q9USI3_9MICO</name>
<dbReference type="Pfam" id="PF14344">
    <property type="entry name" value="DUF4397"/>
    <property type="match status" value="1"/>
</dbReference>
<feature type="domain" description="DUF4397" evidence="3">
    <location>
        <begin position="41"/>
        <end position="163"/>
    </location>
</feature>
<protein>
    <recommendedName>
        <fullName evidence="3">DUF4397 domain-containing protein</fullName>
    </recommendedName>
</protein>
<dbReference type="InterPro" id="IPR025510">
    <property type="entry name" value="DUF4397"/>
</dbReference>
<feature type="chain" id="PRO_5018555141" description="DUF4397 domain-containing protein" evidence="2">
    <location>
        <begin position="33"/>
        <end position="301"/>
    </location>
</feature>